<dbReference type="Pfam" id="PF07494">
    <property type="entry name" value="Reg_prop"/>
    <property type="match status" value="1"/>
</dbReference>
<protein>
    <recommendedName>
        <fullName evidence="6">Signal transduction histidine kinase internal region domain-containing protein</fullName>
    </recommendedName>
</protein>
<gene>
    <name evidence="4" type="ORF">D7Z94_12980</name>
</gene>
<dbReference type="InterPro" id="IPR011110">
    <property type="entry name" value="Reg_prop"/>
</dbReference>
<dbReference type="Gene3D" id="2.60.40.10">
    <property type="entry name" value="Immunoglobulins"/>
    <property type="match status" value="1"/>
</dbReference>
<dbReference type="Pfam" id="PF06580">
    <property type="entry name" value="His_kinase"/>
    <property type="match status" value="1"/>
</dbReference>
<dbReference type="InterPro" id="IPR015943">
    <property type="entry name" value="WD40/YVTN_repeat-like_dom_sf"/>
</dbReference>
<dbReference type="InterPro" id="IPR011123">
    <property type="entry name" value="Y_Y_Y"/>
</dbReference>
<keyword evidence="1" id="KW-1133">Transmembrane helix</keyword>
<keyword evidence="1" id="KW-0812">Transmembrane</keyword>
<dbReference type="RefSeq" id="WP_120711950.1">
    <property type="nucleotide sequence ID" value="NZ_RBCJ01000002.1"/>
</dbReference>
<dbReference type="InterPro" id="IPR050640">
    <property type="entry name" value="Bact_2-comp_sensor_kinase"/>
</dbReference>
<reference evidence="4 5" key="1">
    <citation type="submission" date="2018-10" db="EMBL/GenBank/DDBJ databases">
        <title>Ulvibacterium marinum gen. nov., sp. nov., a novel marine bacterium of the family Flavobacteriaceae, isolated from a culture of the green alga Ulva prolifera.</title>
        <authorList>
            <person name="Zhang Z."/>
        </authorList>
    </citation>
    <scope>NUCLEOTIDE SEQUENCE [LARGE SCALE GENOMIC DNA]</scope>
    <source>
        <strain evidence="4 5">CCMM003</strain>
    </source>
</reference>
<accession>A0A3B0CFC0</accession>
<evidence type="ECO:0000259" key="3">
    <source>
        <dbReference type="Pfam" id="PF07495"/>
    </source>
</evidence>
<evidence type="ECO:0000256" key="1">
    <source>
        <dbReference type="SAM" id="Phobius"/>
    </source>
</evidence>
<dbReference type="GO" id="GO:0000155">
    <property type="term" value="F:phosphorelay sensor kinase activity"/>
    <property type="evidence" value="ECO:0007669"/>
    <property type="project" value="InterPro"/>
</dbReference>
<evidence type="ECO:0000259" key="2">
    <source>
        <dbReference type="Pfam" id="PF06580"/>
    </source>
</evidence>
<dbReference type="PANTHER" id="PTHR34220">
    <property type="entry name" value="SENSOR HISTIDINE KINASE YPDA"/>
    <property type="match status" value="1"/>
</dbReference>
<feature type="domain" description="Two component regulator three Y" evidence="3">
    <location>
        <begin position="760"/>
        <end position="820"/>
    </location>
</feature>
<dbReference type="InterPro" id="IPR010559">
    <property type="entry name" value="Sig_transdc_His_kin_internal"/>
</dbReference>
<keyword evidence="5" id="KW-1185">Reference proteome</keyword>
<comment type="caution">
    <text evidence="4">The sequence shown here is derived from an EMBL/GenBank/DDBJ whole genome shotgun (WGS) entry which is preliminary data.</text>
</comment>
<dbReference type="SUPFAM" id="SSF63829">
    <property type="entry name" value="Calcium-dependent phosphotriesterase"/>
    <property type="match status" value="1"/>
</dbReference>
<keyword evidence="1" id="KW-0472">Membrane</keyword>
<dbReference type="GO" id="GO:0016020">
    <property type="term" value="C:membrane"/>
    <property type="evidence" value="ECO:0007669"/>
    <property type="project" value="InterPro"/>
</dbReference>
<dbReference type="Pfam" id="PF07495">
    <property type="entry name" value="Y_Y_Y"/>
    <property type="match status" value="1"/>
</dbReference>
<dbReference type="SUPFAM" id="SSF55874">
    <property type="entry name" value="ATPase domain of HSP90 chaperone/DNA topoisomerase II/histidine kinase"/>
    <property type="match status" value="1"/>
</dbReference>
<organism evidence="4 5">
    <name type="scientific">Ulvibacterium marinum</name>
    <dbReference type="NCBI Taxonomy" id="2419782"/>
    <lineage>
        <taxon>Bacteria</taxon>
        <taxon>Pseudomonadati</taxon>
        <taxon>Bacteroidota</taxon>
        <taxon>Flavobacteriia</taxon>
        <taxon>Flavobacteriales</taxon>
        <taxon>Flavobacteriaceae</taxon>
        <taxon>Ulvibacterium</taxon>
    </lineage>
</organism>
<sequence>MLIDVVFALIHLKSRSQPSVFCKMYSQYRWFVLPFWFLALHFLGAQEYKIREISINNNGESHKIRNKIYVDEDEVLWYSTYNGIVKDFETNSMLSTFLDKDEKILSTYLDVIFIDSKHRIWIVSDIGVFISNSLDDSFDRVHFKKILEEEKVSLGSLIEDCEGNIWAGTYNDCVLKIDPSLKVKKYKTPKADRDLNPGYFQRSFSFVEKVIDCDKILFRLGRKLYLLEDGNSVLHADFTASINYSKSSYLYPEWSFNGGDGILITENGELFPKSENTSYRFEGEIFDTRSMEDLGIQVTNLPFQEMIPIYKSSNPYLKNHADLIAIDESGKKLGFYKLQQKNGEDHLTKAHEISFPYMIDDVVVDKYDVIYVSSYDRIRKIKFNSHTFHKILDDYAERKVSARGFSELSNKEILAASYAGTFKIKPSINNYGEQEYSAEKVFPSLNYLRSFLPTTDSTAWCVGEHKKISNINFLENEIIGQYLFEDHPRLTHMQYYDVARYSDSTLVIASNFGLQEFDIHKKQFRDLPILPIDDNRAVYVRDLLRTEDKLYVATDRNGLFIKDLTSDTFVTLKKNNTGNGLNIPTNRVYMSFLDTAENLWMGTNSGVIFVDKDVKEIEVIGKADGLTDLNVVGILEDADGIMWFSTYYGLFRYDRETRKMASFFVEDGLTFNDFNQNSYYKSSKDRLFFGGINGIIAFDSINTTHQSRDIKIFPTKFEYYDRTKGREVGINVFNDSTPSFDLPYYKNSFSTSYSINDNFNTDYNRYFYKLEGFADDWISLDNQTTLKLFSIPPGDYDLKIKGFNATGIESSNELSYTIHVSQVFYKRLWFQFLVGFFLIGTFVVWLVSYITKERKKNALNLTLIELERNALRAQMSPHFIFNSLSGIRLKLREKGLLDLHNYVSNFSNLMRLTLDVTRNKSIPLAKEIEYIENYVVLINSQNEHKIELHMKCEADIDIHDTYIPPMILQPLVENSIVHGFMKDQTDKAILVEIKKSPIGKQIVVVIEDNGLGIVQARKKQKNNQEHQSYSTQILYERLMLMNKTHYSGESKYEIAMKDLSDKGGQGTRVIIGIPYY</sequence>
<dbReference type="AlphaFoldDB" id="A0A3B0CFC0"/>
<proteinExistence type="predicted"/>
<feature type="domain" description="Signal transduction histidine kinase internal region" evidence="2">
    <location>
        <begin position="867"/>
        <end position="941"/>
    </location>
</feature>
<evidence type="ECO:0008006" key="6">
    <source>
        <dbReference type="Google" id="ProtNLM"/>
    </source>
</evidence>
<dbReference type="Gene3D" id="3.30.565.10">
    <property type="entry name" value="Histidine kinase-like ATPase, C-terminal domain"/>
    <property type="match status" value="1"/>
</dbReference>
<dbReference type="Gene3D" id="2.130.10.10">
    <property type="entry name" value="YVTN repeat-like/Quinoprotein amine dehydrogenase"/>
    <property type="match status" value="2"/>
</dbReference>
<evidence type="ECO:0000313" key="5">
    <source>
        <dbReference type="Proteomes" id="UP000276603"/>
    </source>
</evidence>
<dbReference type="InterPro" id="IPR013783">
    <property type="entry name" value="Ig-like_fold"/>
</dbReference>
<name>A0A3B0CFC0_9FLAO</name>
<dbReference type="EMBL" id="RBCJ01000002">
    <property type="protein sequence ID" value="RKN81796.1"/>
    <property type="molecule type" value="Genomic_DNA"/>
</dbReference>
<evidence type="ECO:0000313" key="4">
    <source>
        <dbReference type="EMBL" id="RKN81796.1"/>
    </source>
</evidence>
<feature type="transmembrane region" description="Helical" evidence="1">
    <location>
        <begin position="828"/>
        <end position="850"/>
    </location>
</feature>
<dbReference type="Proteomes" id="UP000276603">
    <property type="component" value="Unassembled WGS sequence"/>
</dbReference>
<dbReference type="PANTHER" id="PTHR34220:SF7">
    <property type="entry name" value="SENSOR HISTIDINE KINASE YPDA"/>
    <property type="match status" value="1"/>
</dbReference>
<dbReference type="InterPro" id="IPR036890">
    <property type="entry name" value="HATPase_C_sf"/>
</dbReference>
<dbReference type="OrthoDB" id="9809670at2"/>